<organism evidence="1 2">
    <name type="scientific">Flaviaesturariibacter amylovorans</name>
    <dbReference type="NCBI Taxonomy" id="1084520"/>
    <lineage>
        <taxon>Bacteria</taxon>
        <taxon>Pseudomonadati</taxon>
        <taxon>Bacteroidota</taxon>
        <taxon>Chitinophagia</taxon>
        <taxon>Chitinophagales</taxon>
        <taxon>Chitinophagaceae</taxon>
        <taxon>Flaviaestuariibacter</taxon>
    </lineage>
</organism>
<dbReference type="EMBL" id="BAABGY010000015">
    <property type="protein sequence ID" value="GAA4341401.1"/>
    <property type="molecule type" value="Genomic_DNA"/>
</dbReference>
<dbReference type="RefSeq" id="WP_345257662.1">
    <property type="nucleotide sequence ID" value="NZ_BAABGY010000015.1"/>
</dbReference>
<dbReference type="PROSITE" id="PS51257">
    <property type="entry name" value="PROKAR_LIPOPROTEIN"/>
    <property type="match status" value="1"/>
</dbReference>
<dbReference type="Proteomes" id="UP001501725">
    <property type="component" value="Unassembled WGS sequence"/>
</dbReference>
<sequence length="249" mass="27776">MKFRAFLLLPFIAACRSEEKLPFDYDTPIAATVYSAQMKYLDNTLSNYSRITDTGRDLYDRSLVLDSVAQVFKGRLKQGGKIAPEELAAFYAPYEGLFVGNDLINADAFRELKALPVRTASDVDLLRLYVKNNFVCILLNNKLLPYNTWSTMAAAARWKVGPGESFKVALAPTAWSSARPHEWFLVHDVEAPLSKANIIDTLTPDNMGTVHFDTTTLAKGEHVLHFLCRMTATGASEQVLSRSVTFVVE</sequence>
<keyword evidence="2" id="KW-1185">Reference proteome</keyword>
<evidence type="ECO:0000313" key="2">
    <source>
        <dbReference type="Proteomes" id="UP001501725"/>
    </source>
</evidence>
<accession>A0ABP8HMJ4</accession>
<reference evidence="2" key="1">
    <citation type="journal article" date="2019" name="Int. J. Syst. Evol. Microbiol.">
        <title>The Global Catalogue of Microorganisms (GCM) 10K type strain sequencing project: providing services to taxonomists for standard genome sequencing and annotation.</title>
        <authorList>
            <consortium name="The Broad Institute Genomics Platform"/>
            <consortium name="The Broad Institute Genome Sequencing Center for Infectious Disease"/>
            <person name="Wu L."/>
            <person name="Ma J."/>
        </authorList>
    </citation>
    <scope>NUCLEOTIDE SEQUENCE [LARGE SCALE GENOMIC DNA]</scope>
    <source>
        <strain evidence="2">JCM 17919</strain>
    </source>
</reference>
<protein>
    <submittedName>
        <fullName evidence="1">Uncharacterized protein</fullName>
    </submittedName>
</protein>
<name>A0ABP8HMJ4_9BACT</name>
<evidence type="ECO:0000313" key="1">
    <source>
        <dbReference type="EMBL" id="GAA4341401.1"/>
    </source>
</evidence>
<proteinExistence type="predicted"/>
<gene>
    <name evidence="1" type="ORF">GCM10023184_39820</name>
</gene>
<comment type="caution">
    <text evidence="1">The sequence shown here is derived from an EMBL/GenBank/DDBJ whole genome shotgun (WGS) entry which is preliminary data.</text>
</comment>